<feature type="compositionally biased region" description="Polar residues" evidence="1">
    <location>
        <begin position="81"/>
        <end position="93"/>
    </location>
</feature>
<comment type="caution">
    <text evidence="2">The sequence shown here is derived from an EMBL/GenBank/DDBJ whole genome shotgun (WGS) entry which is preliminary data.</text>
</comment>
<dbReference type="AlphaFoldDB" id="A0ABD0M7K5"/>
<organism evidence="2 3">
    <name type="scientific">Batillaria attramentaria</name>
    <dbReference type="NCBI Taxonomy" id="370345"/>
    <lineage>
        <taxon>Eukaryota</taxon>
        <taxon>Metazoa</taxon>
        <taxon>Spiralia</taxon>
        <taxon>Lophotrochozoa</taxon>
        <taxon>Mollusca</taxon>
        <taxon>Gastropoda</taxon>
        <taxon>Caenogastropoda</taxon>
        <taxon>Sorbeoconcha</taxon>
        <taxon>Cerithioidea</taxon>
        <taxon>Batillariidae</taxon>
        <taxon>Batillaria</taxon>
    </lineage>
</organism>
<gene>
    <name evidence="2" type="ORF">BaRGS_00000885</name>
</gene>
<dbReference type="Proteomes" id="UP001519460">
    <property type="component" value="Unassembled WGS sequence"/>
</dbReference>
<feature type="compositionally biased region" description="Polar residues" evidence="1">
    <location>
        <begin position="33"/>
        <end position="43"/>
    </location>
</feature>
<feature type="compositionally biased region" description="Basic and acidic residues" evidence="1">
    <location>
        <begin position="58"/>
        <end position="71"/>
    </location>
</feature>
<evidence type="ECO:0000313" key="2">
    <source>
        <dbReference type="EMBL" id="KAK7507920.1"/>
    </source>
</evidence>
<evidence type="ECO:0000256" key="1">
    <source>
        <dbReference type="SAM" id="MobiDB-lite"/>
    </source>
</evidence>
<sequence length="106" mass="11765">MTTMPNATVAVLPKPFARISRDDKGARLENVEKQGSSHLFTTEANERMTDAKGQSDGLCRRTGEENRGWRERKQRPRRCPQSRQATPLSTSSLPGADLKINNQGLG</sequence>
<name>A0ABD0M7K5_9CAEN</name>
<proteinExistence type="predicted"/>
<accession>A0ABD0M7K5</accession>
<dbReference type="EMBL" id="JACVVK020000003">
    <property type="protein sequence ID" value="KAK7507920.1"/>
    <property type="molecule type" value="Genomic_DNA"/>
</dbReference>
<reference evidence="2 3" key="1">
    <citation type="journal article" date="2023" name="Sci. Data">
        <title>Genome assembly of the Korean intertidal mud-creeper Batillaria attramentaria.</title>
        <authorList>
            <person name="Patra A.K."/>
            <person name="Ho P.T."/>
            <person name="Jun S."/>
            <person name="Lee S.J."/>
            <person name="Kim Y."/>
            <person name="Won Y.J."/>
        </authorList>
    </citation>
    <scope>NUCLEOTIDE SEQUENCE [LARGE SCALE GENOMIC DNA]</scope>
    <source>
        <strain evidence="2">Wonlab-2016</strain>
    </source>
</reference>
<protein>
    <submittedName>
        <fullName evidence="2">Uncharacterized protein</fullName>
    </submittedName>
</protein>
<evidence type="ECO:0000313" key="3">
    <source>
        <dbReference type="Proteomes" id="UP001519460"/>
    </source>
</evidence>
<keyword evidence="3" id="KW-1185">Reference proteome</keyword>
<feature type="region of interest" description="Disordered" evidence="1">
    <location>
        <begin position="29"/>
        <end position="106"/>
    </location>
</feature>